<protein>
    <recommendedName>
        <fullName evidence="2 4">acylphosphatase</fullName>
        <ecNumber evidence="2 4">3.6.1.7</ecNumber>
    </recommendedName>
</protein>
<dbReference type="PROSITE" id="PS00151">
    <property type="entry name" value="ACYLPHOSPHATASE_2"/>
    <property type="match status" value="1"/>
</dbReference>
<comment type="catalytic activity">
    <reaction evidence="3 4">
        <text>an acyl phosphate + H2O = a carboxylate + phosphate + H(+)</text>
        <dbReference type="Rhea" id="RHEA:14965"/>
        <dbReference type="ChEBI" id="CHEBI:15377"/>
        <dbReference type="ChEBI" id="CHEBI:15378"/>
        <dbReference type="ChEBI" id="CHEBI:29067"/>
        <dbReference type="ChEBI" id="CHEBI:43474"/>
        <dbReference type="ChEBI" id="CHEBI:59918"/>
        <dbReference type="EC" id="3.6.1.7"/>
    </reaction>
</comment>
<dbReference type="Pfam" id="PF00708">
    <property type="entry name" value="Acylphosphatase"/>
    <property type="match status" value="1"/>
</dbReference>
<dbReference type="AlphaFoldDB" id="A0A367VDJ1"/>
<evidence type="ECO:0000256" key="5">
    <source>
        <dbReference type="RuleBase" id="RU004168"/>
    </source>
</evidence>
<comment type="similarity">
    <text evidence="1 5">Belongs to the acylphosphatase family.</text>
</comment>
<reference evidence="7 8" key="1">
    <citation type="submission" date="2014-07" db="EMBL/GenBank/DDBJ databases">
        <title>Draft genome sequence of Thalassospira profundimaris R8-17.</title>
        <authorList>
            <person name="Lai Q."/>
            <person name="Shao Z."/>
        </authorList>
    </citation>
    <scope>NUCLEOTIDE SEQUENCE [LARGE SCALE GENOMIC DNA]</scope>
    <source>
        <strain evidence="7 8">R8-17</strain>
    </source>
</reference>
<dbReference type="Gene3D" id="3.30.70.100">
    <property type="match status" value="1"/>
</dbReference>
<feature type="active site" evidence="4">
    <location>
        <position position="49"/>
    </location>
</feature>
<comment type="caution">
    <text evidence="7">The sequence shown here is derived from an EMBL/GenBank/DDBJ whole genome shotgun (WGS) entry which is preliminary data.</text>
</comment>
<dbReference type="InterPro" id="IPR020456">
    <property type="entry name" value="Acylphosphatase"/>
</dbReference>
<evidence type="ECO:0000256" key="1">
    <source>
        <dbReference type="ARBA" id="ARBA00005614"/>
    </source>
</evidence>
<evidence type="ECO:0000313" key="7">
    <source>
        <dbReference type="EMBL" id="RCK23296.1"/>
    </source>
</evidence>
<dbReference type="InterPro" id="IPR036046">
    <property type="entry name" value="Acylphosphatase-like_dom_sf"/>
</dbReference>
<evidence type="ECO:0000256" key="4">
    <source>
        <dbReference type="PROSITE-ProRule" id="PRU00520"/>
    </source>
</evidence>
<dbReference type="EC" id="3.6.1.7" evidence="2 4"/>
<name>A0A367VDJ1_9PROT</name>
<dbReference type="InterPro" id="IPR001792">
    <property type="entry name" value="Acylphosphatase-like_dom"/>
</dbReference>
<dbReference type="PROSITE" id="PS51160">
    <property type="entry name" value="ACYLPHOSPHATASE_3"/>
    <property type="match status" value="1"/>
</dbReference>
<organism evidence="7 8">
    <name type="scientific">Thalassospira profundimaris</name>
    <dbReference type="NCBI Taxonomy" id="502049"/>
    <lineage>
        <taxon>Bacteria</taxon>
        <taxon>Pseudomonadati</taxon>
        <taxon>Pseudomonadota</taxon>
        <taxon>Alphaproteobacteria</taxon>
        <taxon>Rhodospirillales</taxon>
        <taxon>Thalassospiraceae</taxon>
        <taxon>Thalassospira</taxon>
    </lineage>
</organism>
<evidence type="ECO:0000256" key="2">
    <source>
        <dbReference type="ARBA" id="ARBA00012150"/>
    </source>
</evidence>
<accession>A0A367VDJ1</accession>
<keyword evidence="4" id="KW-0378">Hydrolase</keyword>
<dbReference type="SUPFAM" id="SSF54975">
    <property type="entry name" value="Acylphosphatase/BLUF domain-like"/>
    <property type="match status" value="1"/>
</dbReference>
<dbReference type="EMBL" id="JPWB01000003">
    <property type="protein sequence ID" value="RCK23296.1"/>
    <property type="molecule type" value="Genomic_DNA"/>
</dbReference>
<dbReference type="GO" id="GO:0003998">
    <property type="term" value="F:acylphosphatase activity"/>
    <property type="evidence" value="ECO:0007669"/>
    <property type="project" value="UniProtKB-EC"/>
</dbReference>
<dbReference type="PANTHER" id="PTHR47268:SF4">
    <property type="entry name" value="ACYLPHOSPHATASE"/>
    <property type="match status" value="1"/>
</dbReference>
<sequence>MTDTSPDPSTGAGNIAVHARIEGRVQGVWYRAWTVEQARKRDLTGWVRNRNDGTVEAVFCGPVKVVQSMIDACHEGPTHARVDRIHEEPALEDGYTSFEKRPTA</sequence>
<evidence type="ECO:0000259" key="6">
    <source>
        <dbReference type="PROSITE" id="PS51160"/>
    </source>
</evidence>
<dbReference type="RefSeq" id="WP_062953761.1">
    <property type="nucleotide sequence ID" value="NZ_JPWB01000003.1"/>
</dbReference>
<feature type="domain" description="Acylphosphatase-like" evidence="6">
    <location>
        <begin position="16"/>
        <end position="102"/>
    </location>
</feature>
<feature type="active site" evidence="4">
    <location>
        <position position="31"/>
    </location>
</feature>
<dbReference type="Proteomes" id="UP000253061">
    <property type="component" value="Unassembled WGS sequence"/>
</dbReference>
<dbReference type="PANTHER" id="PTHR47268">
    <property type="entry name" value="ACYLPHOSPHATASE"/>
    <property type="match status" value="1"/>
</dbReference>
<gene>
    <name evidence="7" type="ORF">TH6_09790</name>
</gene>
<dbReference type="PRINTS" id="PR00112">
    <property type="entry name" value="ACYLPHPHTASE"/>
</dbReference>
<proteinExistence type="inferred from homology"/>
<evidence type="ECO:0000313" key="8">
    <source>
        <dbReference type="Proteomes" id="UP000253061"/>
    </source>
</evidence>
<dbReference type="InterPro" id="IPR017968">
    <property type="entry name" value="Acylphosphatase_CS"/>
</dbReference>
<evidence type="ECO:0000256" key="3">
    <source>
        <dbReference type="ARBA" id="ARBA00047645"/>
    </source>
</evidence>